<sequence length="212" mass="22227">MSALVIAIDGPAAAGKGTIAKDLASKLDLAYLDTGSLYRAVAHAVILAGGDPADDADAARAAETLDIEAIDQTAIRTREVGTAASLVAAKPQVRAQLLETQRRIAKNPPAGKGGVVMDGRDIGTVVCPDADVKLFVTASDDARAHRRWLELVKSDPELTQAQVLADLTERDRRDSERATSPLVQAADATLLDTTNLSIEAAIQAALDIVGRR</sequence>
<evidence type="ECO:0000256" key="7">
    <source>
        <dbReference type="ARBA" id="ARBA00048478"/>
    </source>
</evidence>
<evidence type="ECO:0000256" key="3">
    <source>
        <dbReference type="ARBA" id="ARBA00022741"/>
    </source>
</evidence>
<evidence type="ECO:0000256" key="4">
    <source>
        <dbReference type="ARBA" id="ARBA00022777"/>
    </source>
</evidence>
<comment type="subcellular location">
    <subcellularLocation>
        <location evidence="8">Cytoplasm</location>
    </subcellularLocation>
</comment>
<keyword evidence="2 8" id="KW-0808">Transferase</keyword>
<keyword evidence="3 8" id="KW-0547">Nucleotide-binding</keyword>
<feature type="binding site" evidence="8">
    <location>
        <begin position="10"/>
        <end position="18"/>
    </location>
    <ligand>
        <name>ATP</name>
        <dbReference type="ChEBI" id="CHEBI:30616"/>
    </ligand>
</feature>
<dbReference type="GO" id="GO:0036430">
    <property type="term" value="F:CMP kinase activity"/>
    <property type="evidence" value="ECO:0007669"/>
    <property type="project" value="RHEA"/>
</dbReference>
<dbReference type="PATRIC" id="fig|1458461.3.peg.1832"/>
<dbReference type="EMBL" id="HG966617">
    <property type="protein sequence ID" value="CDO60041.1"/>
    <property type="molecule type" value="Genomic_DNA"/>
</dbReference>
<dbReference type="RefSeq" id="WP_043948182.1">
    <property type="nucleotide sequence ID" value="NZ_HG966617.1"/>
</dbReference>
<reference evidence="10 11" key="1">
    <citation type="journal article" date="2014" name="Front. Genet.">
        <title>Genome and metabolic network of "Candidatus Phaeomarinobacter ectocarpi" Ec32, a new candidate genus of Alphaproteobacteria frequently associated with brown algae.</title>
        <authorList>
            <person name="Dittami S.M."/>
            <person name="Barbeyron T."/>
            <person name="Boyen C."/>
            <person name="Cambefort J."/>
            <person name="Collet G."/>
            <person name="Delage L."/>
            <person name="Gobet A."/>
            <person name="Groisillier A."/>
            <person name="Leblanc C."/>
            <person name="Michel G."/>
            <person name="Scornet D."/>
            <person name="Siegel A."/>
            <person name="Tapia J.E."/>
            <person name="Tonon T."/>
        </authorList>
    </citation>
    <scope>NUCLEOTIDE SEQUENCE [LARGE SCALE GENOMIC DNA]</scope>
    <source>
        <strain evidence="10 11">Ec32</strain>
    </source>
</reference>
<dbReference type="KEGG" id="pect:BN1012_Phect1828"/>
<dbReference type="PANTHER" id="PTHR21299:SF2">
    <property type="entry name" value="CYTIDYLATE KINASE"/>
    <property type="match status" value="1"/>
</dbReference>
<dbReference type="GO" id="GO:0006220">
    <property type="term" value="P:pyrimidine nucleotide metabolic process"/>
    <property type="evidence" value="ECO:0007669"/>
    <property type="project" value="UniProtKB-UniRule"/>
</dbReference>
<evidence type="ECO:0000256" key="1">
    <source>
        <dbReference type="ARBA" id="ARBA00009427"/>
    </source>
</evidence>
<dbReference type="HOGENOM" id="CLU_079959_0_1_5"/>
<keyword evidence="5 8" id="KW-0067">ATP-binding</keyword>
<dbReference type="AlphaFoldDB" id="X5MNE2"/>
<organism evidence="10 11">
    <name type="scientific">Candidatus Phaeomarinibacter ectocarpi</name>
    <dbReference type="NCBI Taxonomy" id="1458461"/>
    <lineage>
        <taxon>Bacteria</taxon>
        <taxon>Pseudomonadati</taxon>
        <taxon>Pseudomonadota</taxon>
        <taxon>Alphaproteobacteria</taxon>
        <taxon>Hyphomicrobiales</taxon>
        <taxon>Parvibaculaceae</taxon>
        <taxon>Candidatus Phaeomarinibacter</taxon>
    </lineage>
</organism>
<evidence type="ECO:0000256" key="5">
    <source>
        <dbReference type="ARBA" id="ARBA00022840"/>
    </source>
</evidence>
<name>X5MNE2_9HYPH</name>
<dbReference type="CDD" id="cd02020">
    <property type="entry name" value="CMPK"/>
    <property type="match status" value="1"/>
</dbReference>
<keyword evidence="8" id="KW-0963">Cytoplasm</keyword>
<evidence type="ECO:0000313" key="11">
    <source>
        <dbReference type="Proteomes" id="UP000032160"/>
    </source>
</evidence>
<proteinExistence type="inferred from homology"/>
<keyword evidence="11" id="KW-1185">Reference proteome</keyword>
<dbReference type="GO" id="GO:0005829">
    <property type="term" value="C:cytosol"/>
    <property type="evidence" value="ECO:0007669"/>
    <property type="project" value="TreeGrafter"/>
</dbReference>
<feature type="domain" description="Cytidylate kinase" evidence="9">
    <location>
        <begin position="6"/>
        <end position="209"/>
    </location>
</feature>
<dbReference type="EC" id="2.7.4.25" evidence="8"/>
<dbReference type="GO" id="GO:0005524">
    <property type="term" value="F:ATP binding"/>
    <property type="evidence" value="ECO:0007669"/>
    <property type="project" value="UniProtKB-UniRule"/>
</dbReference>
<dbReference type="GO" id="GO:0015949">
    <property type="term" value="P:nucleobase-containing small molecule interconversion"/>
    <property type="evidence" value="ECO:0007669"/>
    <property type="project" value="TreeGrafter"/>
</dbReference>
<dbReference type="Pfam" id="PF02224">
    <property type="entry name" value="Cytidylate_kin"/>
    <property type="match status" value="1"/>
</dbReference>
<dbReference type="InterPro" id="IPR003136">
    <property type="entry name" value="Cytidylate_kin"/>
</dbReference>
<evidence type="ECO:0000313" key="10">
    <source>
        <dbReference type="EMBL" id="CDO60041.1"/>
    </source>
</evidence>
<evidence type="ECO:0000256" key="6">
    <source>
        <dbReference type="ARBA" id="ARBA00047615"/>
    </source>
</evidence>
<dbReference type="GO" id="GO:0036431">
    <property type="term" value="F:dCMP kinase activity"/>
    <property type="evidence" value="ECO:0007669"/>
    <property type="project" value="InterPro"/>
</dbReference>
<evidence type="ECO:0000256" key="2">
    <source>
        <dbReference type="ARBA" id="ARBA00022679"/>
    </source>
</evidence>
<dbReference type="InterPro" id="IPR011994">
    <property type="entry name" value="Cytidylate_kinase_dom"/>
</dbReference>
<evidence type="ECO:0000259" key="9">
    <source>
        <dbReference type="Pfam" id="PF02224"/>
    </source>
</evidence>
<dbReference type="STRING" id="1458461.BN1012_Phect1828"/>
<protein>
    <recommendedName>
        <fullName evidence="8">Cytidylate kinase</fullName>
        <shortName evidence="8">CK</shortName>
        <ecNumber evidence="8">2.7.4.25</ecNumber>
    </recommendedName>
    <alternativeName>
        <fullName evidence="8">Cytidine monophosphate kinase</fullName>
        <shortName evidence="8">CMP kinase</shortName>
    </alternativeName>
</protein>
<comment type="catalytic activity">
    <reaction evidence="7 8">
        <text>CMP + ATP = CDP + ADP</text>
        <dbReference type="Rhea" id="RHEA:11600"/>
        <dbReference type="ChEBI" id="CHEBI:30616"/>
        <dbReference type="ChEBI" id="CHEBI:58069"/>
        <dbReference type="ChEBI" id="CHEBI:60377"/>
        <dbReference type="ChEBI" id="CHEBI:456216"/>
        <dbReference type="EC" id="2.7.4.25"/>
    </reaction>
</comment>
<keyword evidence="4 8" id="KW-0418">Kinase</keyword>
<comment type="similarity">
    <text evidence="1 8">Belongs to the cytidylate kinase family. Type 1 subfamily.</text>
</comment>
<dbReference type="PANTHER" id="PTHR21299">
    <property type="entry name" value="CYTIDYLATE KINASE/PANTOATE-BETA-ALANINE LIGASE"/>
    <property type="match status" value="1"/>
</dbReference>
<evidence type="ECO:0000256" key="8">
    <source>
        <dbReference type="HAMAP-Rule" id="MF_00238"/>
    </source>
</evidence>
<dbReference type="SUPFAM" id="SSF52540">
    <property type="entry name" value="P-loop containing nucleoside triphosphate hydrolases"/>
    <property type="match status" value="1"/>
</dbReference>
<gene>
    <name evidence="8" type="primary">cmk</name>
    <name evidence="10" type="ORF">BN1012_Phect1828</name>
</gene>
<dbReference type="NCBIfam" id="TIGR00017">
    <property type="entry name" value="cmk"/>
    <property type="match status" value="1"/>
</dbReference>
<comment type="catalytic activity">
    <reaction evidence="6 8">
        <text>dCMP + ATP = dCDP + ADP</text>
        <dbReference type="Rhea" id="RHEA:25094"/>
        <dbReference type="ChEBI" id="CHEBI:30616"/>
        <dbReference type="ChEBI" id="CHEBI:57566"/>
        <dbReference type="ChEBI" id="CHEBI:58593"/>
        <dbReference type="ChEBI" id="CHEBI:456216"/>
        <dbReference type="EC" id="2.7.4.25"/>
    </reaction>
</comment>
<dbReference type="HAMAP" id="MF_00238">
    <property type="entry name" value="Cytidyl_kinase_type1"/>
    <property type="match status" value="1"/>
</dbReference>
<dbReference type="Proteomes" id="UP000032160">
    <property type="component" value="Chromosome I"/>
</dbReference>
<accession>X5MNE2</accession>
<dbReference type="Gene3D" id="3.40.50.300">
    <property type="entry name" value="P-loop containing nucleotide triphosphate hydrolases"/>
    <property type="match status" value="1"/>
</dbReference>
<dbReference type="InterPro" id="IPR027417">
    <property type="entry name" value="P-loop_NTPase"/>
</dbReference>
<dbReference type="OrthoDB" id="9807434at2"/>